<gene>
    <name evidence="1" type="ORF">Z518_03527</name>
</gene>
<evidence type="ECO:0000313" key="2">
    <source>
        <dbReference type="Proteomes" id="UP000053617"/>
    </source>
</evidence>
<keyword evidence="2" id="KW-1185">Reference proteome</keyword>
<dbReference type="STRING" id="1442369.A0A0D2JHQ6"/>
<organism evidence="1 2">
    <name type="scientific">Rhinocladiella mackenziei CBS 650.93</name>
    <dbReference type="NCBI Taxonomy" id="1442369"/>
    <lineage>
        <taxon>Eukaryota</taxon>
        <taxon>Fungi</taxon>
        <taxon>Dikarya</taxon>
        <taxon>Ascomycota</taxon>
        <taxon>Pezizomycotina</taxon>
        <taxon>Eurotiomycetes</taxon>
        <taxon>Chaetothyriomycetidae</taxon>
        <taxon>Chaetothyriales</taxon>
        <taxon>Herpotrichiellaceae</taxon>
        <taxon>Rhinocladiella</taxon>
    </lineage>
</organism>
<protein>
    <submittedName>
        <fullName evidence="1">Uncharacterized protein</fullName>
    </submittedName>
</protein>
<dbReference type="EMBL" id="KN847476">
    <property type="protein sequence ID" value="KIX08870.1"/>
    <property type="molecule type" value="Genomic_DNA"/>
</dbReference>
<accession>A0A0D2JHQ6</accession>
<sequence>MPSKRYETGLVFLRGWRKFDVDDLVEYRTPNCLQGFAPAVSNDIVWNNEQVQDFYSPLQGKVMKSLSLTVKEVFEDNKDNKMAVWLNNRVEFGQDVGVAGGGYIMMLWFDEKQEKVTKFIE</sequence>
<name>A0A0D2JHQ6_9EURO</name>
<proteinExistence type="predicted"/>
<reference evidence="1 2" key="1">
    <citation type="submission" date="2015-01" db="EMBL/GenBank/DDBJ databases">
        <title>The Genome Sequence of Rhinocladiella mackenzie CBS 650.93.</title>
        <authorList>
            <consortium name="The Broad Institute Genomics Platform"/>
            <person name="Cuomo C."/>
            <person name="de Hoog S."/>
            <person name="Gorbushina A."/>
            <person name="Stielow B."/>
            <person name="Teixiera M."/>
            <person name="Abouelleil A."/>
            <person name="Chapman S.B."/>
            <person name="Priest M."/>
            <person name="Young S.K."/>
            <person name="Wortman J."/>
            <person name="Nusbaum C."/>
            <person name="Birren B."/>
        </authorList>
    </citation>
    <scope>NUCLEOTIDE SEQUENCE [LARGE SCALE GENOMIC DNA]</scope>
    <source>
        <strain evidence="1 2">CBS 650.93</strain>
    </source>
</reference>
<dbReference type="AlphaFoldDB" id="A0A0D2JHQ6"/>
<dbReference type="HOGENOM" id="CLU_108113_4_0_1"/>
<dbReference type="GeneID" id="25291598"/>
<dbReference type="Proteomes" id="UP000053617">
    <property type="component" value="Unassembled WGS sequence"/>
</dbReference>
<dbReference type="VEuPathDB" id="FungiDB:Z518_03527"/>
<dbReference type="RefSeq" id="XP_013276006.1">
    <property type="nucleotide sequence ID" value="XM_013420552.1"/>
</dbReference>
<dbReference type="OrthoDB" id="3758478at2759"/>
<evidence type="ECO:0000313" key="1">
    <source>
        <dbReference type="EMBL" id="KIX08870.1"/>
    </source>
</evidence>